<feature type="transmembrane region" description="Helical" evidence="1">
    <location>
        <begin position="22"/>
        <end position="41"/>
    </location>
</feature>
<evidence type="ECO:0000313" key="3">
    <source>
        <dbReference type="Proteomes" id="UP001153678"/>
    </source>
</evidence>
<sequence>MTQEFNVGAAIEYTLADHTNNIGSLLITIYGKLIFLVVTRIHL</sequence>
<reference evidence="2" key="1">
    <citation type="submission" date="2022-08" db="EMBL/GenBank/DDBJ databases">
        <authorList>
            <person name="Kallberg Y."/>
            <person name="Tangrot J."/>
            <person name="Rosling A."/>
        </authorList>
    </citation>
    <scope>NUCLEOTIDE SEQUENCE</scope>
    <source>
        <strain evidence="2">Wild A</strain>
    </source>
</reference>
<keyword evidence="1" id="KW-0812">Transmembrane</keyword>
<keyword evidence="1" id="KW-0472">Membrane</keyword>
<dbReference type="EMBL" id="CAMKVN010000239">
    <property type="protein sequence ID" value="CAI2165634.1"/>
    <property type="molecule type" value="Genomic_DNA"/>
</dbReference>
<dbReference type="Proteomes" id="UP001153678">
    <property type="component" value="Unassembled WGS sequence"/>
</dbReference>
<comment type="caution">
    <text evidence="2">The sequence shown here is derived from an EMBL/GenBank/DDBJ whole genome shotgun (WGS) entry which is preliminary data.</text>
</comment>
<keyword evidence="3" id="KW-1185">Reference proteome</keyword>
<name>A0A9W4SDG3_9GLOM</name>
<accession>A0A9W4SDG3</accession>
<proteinExistence type="predicted"/>
<keyword evidence="1" id="KW-1133">Transmembrane helix</keyword>
<organism evidence="2 3">
    <name type="scientific">Funneliformis geosporum</name>
    <dbReference type="NCBI Taxonomy" id="1117311"/>
    <lineage>
        <taxon>Eukaryota</taxon>
        <taxon>Fungi</taxon>
        <taxon>Fungi incertae sedis</taxon>
        <taxon>Mucoromycota</taxon>
        <taxon>Glomeromycotina</taxon>
        <taxon>Glomeromycetes</taxon>
        <taxon>Glomerales</taxon>
        <taxon>Glomeraceae</taxon>
        <taxon>Funneliformis</taxon>
    </lineage>
</organism>
<evidence type="ECO:0000256" key="1">
    <source>
        <dbReference type="SAM" id="Phobius"/>
    </source>
</evidence>
<protein>
    <submittedName>
        <fullName evidence="2">9518_t:CDS:1</fullName>
    </submittedName>
</protein>
<gene>
    <name evidence="2" type="ORF">FWILDA_LOCUS2168</name>
</gene>
<dbReference type="AlphaFoldDB" id="A0A9W4SDG3"/>
<evidence type="ECO:0000313" key="2">
    <source>
        <dbReference type="EMBL" id="CAI2165634.1"/>
    </source>
</evidence>